<dbReference type="SUPFAM" id="SSF64484">
    <property type="entry name" value="beta and beta-prime subunits of DNA dependent RNA-polymerase"/>
    <property type="match status" value="1"/>
</dbReference>
<feature type="non-terminal residue" evidence="8">
    <location>
        <position position="1"/>
    </location>
</feature>
<name>A0AA38GI96_TAXCH</name>
<accession>A0AA38GI96</accession>
<dbReference type="InterPro" id="IPR006592">
    <property type="entry name" value="RNA_pol_N"/>
</dbReference>
<dbReference type="GO" id="GO:0003677">
    <property type="term" value="F:DNA binding"/>
    <property type="evidence" value="ECO:0007669"/>
    <property type="project" value="InterPro"/>
</dbReference>
<keyword evidence="4 5" id="KW-0804">Transcription</keyword>
<keyword evidence="2 5" id="KW-0808">Transferase</keyword>
<dbReference type="EC" id="2.7.7.6" evidence="5"/>
<dbReference type="PANTHER" id="PTHR19376:SF37">
    <property type="entry name" value="DNA-DIRECTED RNA POLYMERASE II SUBUNIT RPB1"/>
    <property type="match status" value="1"/>
</dbReference>
<evidence type="ECO:0000256" key="4">
    <source>
        <dbReference type="ARBA" id="ARBA00023163"/>
    </source>
</evidence>
<reference evidence="8 9" key="1">
    <citation type="journal article" date="2021" name="Nat. Plants">
        <title>The Taxus genome provides insights into paclitaxel biosynthesis.</title>
        <authorList>
            <person name="Xiong X."/>
            <person name="Gou J."/>
            <person name="Liao Q."/>
            <person name="Li Y."/>
            <person name="Zhou Q."/>
            <person name="Bi G."/>
            <person name="Li C."/>
            <person name="Du R."/>
            <person name="Wang X."/>
            <person name="Sun T."/>
            <person name="Guo L."/>
            <person name="Liang H."/>
            <person name="Lu P."/>
            <person name="Wu Y."/>
            <person name="Zhang Z."/>
            <person name="Ro D.K."/>
            <person name="Shang Y."/>
            <person name="Huang S."/>
            <person name="Yan J."/>
        </authorList>
    </citation>
    <scope>NUCLEOTIDE SEQUENCE [LARGE SCALE GENOMIC DNA]</scope>
    <source>
        <strain evidence="8">Ta-2019</strain>
    </source>
</reference>
<feature type="region of interest" description="Disordered" evidence="6">
    <location>
        <begin position="116"/>
        <end position="146"/>
    </location>
</feature>
<dbReference type="PANTHER" id="PTHR19376">
    <property type="entry name" value="DNA-DIRECTED RNA POLYMERASE"/>
    <property type="match status" value="1"/>
</dbReference>
<evidence type="ECO:0000256" key="1">
    <source>
        <dbReference type="ARBA" id="ARBA00022478"/>
    </source>
</evidence>
<evidence type="ECO:0000256" key="5">
    <source>
        <dbReference type="RuleBase" id="RU004279"/>
    </source>
</evidence>
<gene>
    <name evidence="8" type="ORF">KI387_017104</name>
</gene>
<comment type="caution">
    <text evidence="8">The sequence shown here is derived from an EMBL/GenBank/DDBJ whole genome shotgun (WGS) entry which is preliminary data.</text>
</comment>
<feature type="non-terminal residue" evidence="8">
    <location>
        <position position="220"/>
    </location>
</feature>
<dbReference type="GO" id="GO:0005665">
    <property type="term" value="C:RNA polymerase II, core complex"/>
    <property type="evidence" value="ECO:0007669"/>
    <property type="project" value="TreeGrafter"/>
</dbReference>
<comment type="function">
    <text evidence="5">DNA-dependent RNA polymerase catalyzes the transcription of DNA into RNA using the four ribonucleoside triphosphates as substrates.</text>
</comment>
<dbReference type="InterPro" id="IPR045867">
    <property type="entry name" value="DNA-dir_RpoC_beta_prime"/>
</dbReference>
<comment type="catalytic activity">
    <reaction evidence="5">
        <text>RNA(n) + a ribonucleoside 5'-triphosphate = RNA(n+1) + diphosphate</text>
        <dbReference type="Rhea" id="RHEA:21248"/>
        <dbReference type="Rhea" id="RHEA-COMP:14527"/>
        <dbReference type="Rhea" id="RHEA-COMP:17342"/>
        <dbReference type="ChEBI" id="CHEBI:33019"/>
        <dbReference type="ChEBI" id="CHEBI:61557"/>
        <dbReference type="ChEBI" id="CHEBI:140395"/>
        <dbReference type="EC" id="2.7.7.6"/>
    </reaction>
</comment>
<evidence type="ECO:0000313" key="8">
    <source>
        <dbReference type="EMBL" id="KAH9322465.1"/>
    </source>
</evidence>
<dbReference type="SMART" id="SM00663">
    <property type="entry name" value="RPOLA_N"/>
    <property type="match status" value="1"/>
</dbReference>
<evidence type="ECO:0000259" key="7">
    <source>
        <dbReference type="SMART" id="SM00663"/>
    </source>
</evidence>
<proteinExistence type="inferred from homology"/>
<dbReference type="Pfam" id="PF04997">
    <property type="entry name" value="RNA_pol_Rpb1_1"/>
    <property type="match status" value="1"/>
</dbReference>
<organism evidence="8 9">
    <name type="scientific">Taxus chinensis</name>
    <name type="common">Chinese yew</name>
    <name type="synonym">Taxus wallichiana var. chinensis</name>
    <dbReference type="NCBI Taxonomy" id="29808"/>
    <lineage>
        <taxon>Eukaryota</taxon>
        <taxon>Viridiplantae</taxon>
        <taxon>Streptophyta</taxon>
        <taxon>Embryophyta</taxon>
        <taxon>Tracheophyta</taxon>
        <taxon>Spermatophyta</taxon>
        <taxon>Pinopsida</taxon>
        <taxon>Pinidae</taxon>
        <taxon>Conifers II</taxon>
        <taxon>Cupressales</taxon>
        <taxon>Taxaceae</taxon>
        <taxon>Taxus</taxon>
    </lineage>
</organism>
<dbReference type="OMA" id="KKNICEG"/>
<protein>
    <recommendedName>
        <fullName evidence="5">DNA-directed RNA polymerase subunit</fullName>
        <ecNumber evidence="5">2.7.7.6</ecNumber>
    </recommendedName>
</protein>
<sequence>IFVRKKNICEGGDVIDADQSEEKDRDVKNTHGGCGAYVPKISVEGLKVMIHYKLPKKADEQAQEQFSDKKQELTTDRVLTILKGITDEQCEMLGFNPKYARPDWMILEVLPVPPPPVRPSIKPDPTSRSEATQKSGRPMKSISSRLKAKEGRIRGNLMGKRVDFSARTVITADPNLNIDELGVPWSIALNMTFPEIVTPYNIDRLKELVEYGSYPPPGKA</sequence>
<dbReference type="InterPro" id="IPR000722">
    <property type="entry name" value="RNA_pol_asu"/>
</dbReference>
<feature type="compositionally biased region" description="Polar residues" evidence="6">
    <location>
        <begin position="126"/>
        <end position="135"/>
    </location>
</feature>
<feature type="domain" description="RNA polymerase N-terminal" evidence="7">
    <location>
        <begin position="103"/>
        <end position="220"/>
    </location>
</feature>
<dbReference type="Pfam" id="PF00623">
    <property type="entry name" value="RNA_pol_Rpb1_2"/>
    <property type="match status" value="1"/>
</dbReference>
<keyword evidence="3 5" id="KW-0548">Nucleotidyltransferase</keyword>
<dbReference type="EMBL" id="JAHRHJ020000003">
    <property type="protein sequence ID" value="KAH9322465.1"/>
    <property type="molecule type" value="Genomic_DNA"/>
</dbReference>
<evidence type="ECO:0000256" key="2">
    <source>
        <dbReference type="ARBA" id="ARBA00022679"/>
    </source>
</evidence>
<dbReference type="InterPro" id="IPR007080">
    <property type="entry name" value="RNA_pol_Rpb1_1"/>
</dbReference>
<dbReference type="Proteomes" id="UP000824469">
    <property type="component" value="Unassembled WGS sequence"/>
</dbReference>
<dbReference type="GO" id="GO:0006351">
    <property type="term" value="P:DNA-templated transcription"/>
    <property type="evidence" value="ECO:0007669"/>
    <property type="project" value="InterPro"/>
</dbReference>
<evidence type="ECO:0000256" key="3">
    <source>
        <dbReference type="ARBA" id="ARBA00022695"/>
    </source>
</evidence>
<evidence type="ECO:0000313" key="9">
    <source>
        <dbReference type="Proteomes" id="UP000824469"/>
    </source>
</evidence>
<keyword evidence="1 5" id="KW-0240">DNA-directed RNA polymerase</keyword>
<dbReference type="AlphaFoldDB" id="A0AA38GI96"/>
<comment type="similarity">
    <text evidence="5">Belongs to the RNA polymerase beta' chain family.</text>
</comment>
<keyword evidence="9" id="KW-1185">Reference proteome</keyword>
<evidence type="ECO:0000256" key="6">
    <source>
        <dbReference type="SAM" id="MobiDB-lite"/>
    </source>
</evidence>
<dbReference type="GO" id="GO:0003899">
    <property type="term" value="F:DNA-directed RNA polymerase activity"/>
    <property type="evidence" value="ECO:0007669"/>
    <property type="project" value="UniProtKB-EC"/>
</dbReference>
<dbReference type="Gene3D" id="2.40.40.20">
    <property type="match status" value="1"/>
</dbReference>